<evidence type="ECO:0008006" key="5">
    <source>
        <dbReference type="Google" id="ProtNLM"/>
    </source>
</evidence>
<dbReference type="AlphaFoldDB" id="A0A8H6IHE5"/>
<evidence type="ECO:0000313" key="3">
    <source>
        <dbReference type="EMBL" id="KAF6764362.1"/>
    </source>
</evidence>
<dbReference type="Proteomes" id="UP000521943">
    <property type="component" value="Unassembled WGS sequence"/>
</dbReference>
<feature type="region of interest" description="Disordered" evidence="1">
    <location>
        <begin position="49"/>
        <end position="73"/>
    </location>
</feature>
<proteinExistence type="predicted"/>
<feature type="chain" id="PRO_5034047282" description="Secreted protein" evidence="2">
    <location>
        <begin position="26"/>
        <end position="113"/>
    </location>
</feature>
<gene>
    <name evidence="3" type="ORF">DFP72DRAFT_1059347</name>
</gene>
<keyword evidence="4" id="KW-1185">Reference proteome</keyword>
<reference evidence="3 4" key="1">
    <citation type="submission" date="2020-07" db="EMBL/GenBank/DDBJ databases">
        <title>Comparative genomics of pyrophilous fungi reveals a link between fire events and developmental genes.</title>
        <authorList>
            <consortium name="DOE Joint Genome Institute"/>
            <person name="Steindorff A.S."/>
            <person name="Carver A."/>
            <person name="Calhoun S."/>
            <person name="Stillman K."/>
            <person name="Liu H."/>
            <person name="Lipzen A."/>
            <person name="Pangilinan J."/>
            <person name="Labutti K."/>
            <person name="Bruns T.D."/>
            <person name="Grigoriev I.V."/>
        </authorList>
    </citation>
    <scope>NUCLEOTIDE SEQUENCE [LARGE SCALE GENOMIC DNA]</scope>
    <source>
        <strain evidence="3 4">CBS 144469</strain>
    </source>
</reference>
<evidence type="ECO:0000313" key="4">
    <source>
        <dbReference type="Proteomes" id="UP000521943"/>
    </source>
</evidence>
<evidence type="ECO:0000256" key="1">
    <source>
        <dbReference type="SAM" id="MobiDB-lite"/>
    </source>
</evidence>
<dbReference type="EMBL" id="JACGCI010000004">
    <property type="protein sequence ID" value="KAF6764362.1"/>
    <property type="molecule type" value="Genomic_DNA"/>
</dbReference>
<accession>A0A8H6IHE5</accession>
<feature type="signal peptide" evidence="2">
    <location>
        <begin position="1"/>
        <end position="25"/>
    </location>
</feature>
<protein>
    <recommendedName>
        <fullName evidence="5">Secreted protein</fullName>
    </recommendedName>
</protein>
<name>A0A8H6IHE5_9AGAR</name>
<keyword evidence="2" id="KW-0732">Signal</keyword>
<feature type="compositionally biased region" description="Polar residues" evidence="1">
    <location>
        <begin position="55"/>
        <end position="68"/>
    </location>
</feature>
<evidence type="ECO:0000256" key="2">
    <source>
        <dbReference type="SAM" id="SignalP"/>
    </source>
</evidence>
<organism evidence="3 4">
    <name type="scientific">Ephemerocybe angulata</name>
    <dbReference type="NCBI Taxonomy" id="980116"/>
    <lineage>
        <taxon>Eukaryota</taxon>
        <taxon>Fungi</taxon>
        <taxon>Dikarya</taxon>
        <taxon>Basidiomycota</taxon>
        <taxon>Agaricomycotina</taxon>
        <taxon>Agaricomycetes</taxon>
        <taxon>Agaricomycetidae</taxon>
        <taxon>Agaricales</taxon>
        <taxon>Agaricineae</taxon>
        <taxon>Psathyrellaceae</taxon>
        <taxon>Ephemerocybe</taxon>
    </lineage>
</organism>
<comment type="caution">
    <text evidence="3">The sequence shown here is derived from an EMBL/GenBank/DDBJ whole genome shotgun (WGS) entry which is preliminary data.</text>
</comment>
<sequence>MKAAIVPRTPLLMSTLNICSIVALGAERISPTSMQEQYLSKFSFALPPPPHGYSHQDTNHPSQATPRTSGYEGHFSRKMNNGIMTASLFQRDHLVLKVHFFYLPIAVDYRQLT</sequence>